<keyword evidence="4 9" id="KW-0321">Glycogen metabolism</keyword>
<organism evidence="11 12">
    <name type="scientific">Oxyplasma meridianum</name>
    <dbReference type="NCBI Taxonomy" id="3073602"/>
    <lineage>
        <taxon>Archaea</taxon>
        <taxon>Methanobacteriati</taxon>
        <taxon>Thermoplasmatota</taxon>
        <taxon>Thermoplasmata</taxon>
        <taxon>Thermoplasmatales</taxon>
        <taxon>Thermoplasmataceae</taxon>
        <taxon>Oxyplasma</taxon>
    </lineage>
</organism>
<evidence type="ECO:0000256" key="5">
    <source>
        <dbReference type="ARBA" id="ARBA00022676"/>
    </source>
</evidence>
<proteinExistence type="inferred from homology"/>
<feature type="active site" description="Nucleophile" evidence="9">
    <location>
        <position position="405"/>
    </location>
</feature>
<dbReference type="NCBIfam" id="NF008967">
    <property type="entry name" value="PRK12313.1"/>
    <property type="match status" value="1"/>
</dbReference>
<dbReference type="SUPFAM" id="SSF51445">
    <property type="entry name" value="(Trans)glycosidases"/>
    <property type="match status" value="1"/>
</dbReference>
<dbReference type="InterPro" id="IPR004193">
    <property type="entry name" value="Glyco_hydro_13_N"/>
</dbReference>
<dbReference type="EC" id="2.4.1.18" evidence="9"/>
<evidence type="ECO:0000259" key="10">
    <source>
        <dbReference type="SMART" id="SM00642"/>
    </source>
</evidence>
<name>A0AAX4NE75_9ARCH</name>
<dbReference type="Pfam" id="PF02922">
    <property type="entry name" value="CBM_48"/>
    <property type="match status" value="1"/>
</dbReference>
<dbReference type="Gene3D" id="2.60.40.1180">
    <property type="entry name" value="Golgi alpha-mannosidase II"/>
    <property type="match status" value="1"/>
</dbReference>
<gene>
    <name evidence="9 11" type="primary">glgB</name>
    <name evidence="11" type="ORF">OXIME_000158</name>
</gene>
<dbReference type="AlphaFoldDB" id="A0AAX4NE75"/>
<evidence type="ECO:0000256" key="8">
    <source>
        <dbReference type="ARBA" id="ARBA00023277"/>
    </source>
</evidence>
<dbReference type="Gene3D" id="3.20.20.80">
    <property type="entry name" value="Glycosidases"/>
    <property type="match status" value="1"/>
</dbReference>
<dbReference type="Pfam" id="PF02806">
    <property type="entry name" value="Alpha-amylase_C"/>
    <property type="match status" value="1"/>
</dbReference>
<dbReference type="EMBL" id="CP133772">
    <property type="protein sequence ID" value="WYX99623.1"/>
    <property type="molecule type" value="Genomic_DNA"/>
</dbReference>
<dbReference type="InterPro" id="IPR054169">
    <property type="entry name" value="GlgB_N"/>
</dbReference>
<dbReference type="InterPro" id="IPR013783">
    <property type="entry name" value="Ig-like_fold"/>
</dbReference>
<evidence type="ECO:0000256" key="9">
    <source>
        <dbReference type="HAMAP-Rule" id="MF_00685"/>
    </source>
</evidence>
<dbReference type="GO" id="GO:0005829">
    <property type="term" value="C:cytosol"/>
    <property type="evidence" value="ECO:0007669"/>
    <property type="project" value="TreeGrafter"/>
</dbReference>
<keyword evidence="6 9" id="KW-0808">Transferase</keyword>
<evidence type="ECO:0000313" key="11">
    <source>
        <dbReference type="EMBL" id="WYX99623.1"/>
    </source>
</evidence>
<comment type="pathway">
    <text evidence="2 9">Glycan biosynthesis; glycogen biosynthesis.</text>
</comment>
<evidence type="ECO:0000313" key="12">
    <source>
        <dbReference type="Proteomes" id="UP001451606"/>
    </source>
</evidence>
<comment type="function">
    <text evidence="9">Catalyzes the formation of the alpha-1,6-glucosidic linkages in glycogen by scission of a 1,4-alpha-linked oligosaccharide from growing alpha-1,4-glucan chains and the subsequent attachment of the oligosaccharide to the alpha-1,6 position.</text>
</comment>
<dbReference type="PANTHER" id="PTHR43651:SF3">
    <property type="entry name" value="1,4-ALPHA-GLUCAN-BRANCHING ENZYME"/>
    <property type="match status" value="1"/>
</dbReference>
<dbReference type="HAMAP" id="MF_00685">
    <property type="entry name" value="GlgB"/>
    <property type="match status" value="1"/>
</dbReference>
<dbReference type="Pfam" id="PF22019">
    <property type="entry name" value="GlgB_N"/>
    <property type="match status" value="1"/>
</dbReference>
<dbReference type="GO" id="GO:0043169">
    <property type="term" value="F:cation binding"/>
    <property type="evidence" value="ECO:0007669"/>
    <property type="project" value="InterPro"/>
</dbReference>
<evidence type="ECO:0000256" key="2">
    <source>
        <dbReference type="ARBA" id="ARBA00004964"/>
    </source>
</evidence>
<dbReference type="CDD" id="cd02855">
    <property type="entry name" value="E_set_GBE_prok_N"/>
    <property type="match status" value="1"/>
</dbReference>
<dbReference type="InterPro" id="IPR006047">
    <property type="entry name" value="GH13_cat_dom"/>
</dbReference>
<evidence type="ECO:0000256" key="3">
    <source>
        <dbReference type="ARBA" id="ARBA00009000"/>
    </source>
</evidence>
<dbReference type="GO" id="GO:0004553">
    <property type="term" value="F:hydrolase activity, hydrolyzing O-glycosyl compounds"/>
    <property type="evidence" value="ECO:0007669"/>
    <property type="project" value="InterPro"/>
</dbReference>
<dbReference type="InterPro" id="IPR037439">
    <property type="entry name" value="Branching_enzy"/>
</dbReference>
<dbReference type="NCBIfam" id="NF003811">
    <property type="entry name" value="PRK05402.1"/>
    <property type="match status" value="1"/>
</dbReference>
<dbReference type="KEGG" id="omr:OXIME_000158"/>
<evidence type="ECO:0000256" key="4">
    <source>
        <dbReference type="ARBA" id="ARBA00022600"/>
    </source>
</evidence>
<dbReference type="InterPro" id="IPR014756">
    <property type="entry name" value="Ig_E-set"/>
</dbReference>
<keyword evidence="5 9" id="KW-0328">Glycosyltransferase</keyword>
<comment type="similarity">
    <text evidence="3 9">Belongs to the glycosyl hydrolase 13 family. GlgB subfamily.</text>
</comment>
<evidence type="ECO:0000256" key="1">
    <source>
        <dbReference type="ARBA" id="ARBA00000826"/>
    </source>
</evidence>
<keyword evidence="12" id="KW-1185">Reference proteome</keyword>
<dbReference type="Gene3D" id="2.60.40.10">
    <property type="entry name" value="Immunoglobulins"/>
    <property type="match status" value="2"/>
</dbReference>
<dbReference type="PANTHER" id="PTHR43651">
    <property type="entry name" value="1,4-ALPHA-GLUCAN-BRANCHING ENZYME"/>
    <property type="match status" value="1"/>
</dbReference>
<dbReference type="FunFam" id="2.60.40.1180:FF:000002">
    <property type="entry name" value="1,4-alpha-glucan branching enzyme GlgB"/>
    <property type="match status" value="1"/>
</dbReference>
<dbReference type="NCBIfam" id="TIGR01515">
    <property type="entry name" value="branching_enzym"/>
    <property type="match status" value="1"/>
</dbReference>
<reference evidence="11 12" key="1">
    <citation type="submission" date="2023-09" db="EMBL/GenBank/DDBJ databases">
        <authorList>
            <person name="Golyshina O.V."/>
            <person name="Lunev E.A."/>
            <person name="Bargiela R."/>
            <person name="Gaines M.C."/>
            <person name="Daum B."/>
            <person name="Bale N.J."/>
            <person name="Koenen M."/>
            <person name="Sinninghe Damst J.S."/>
            <person name="Yakimov M."/>
            <person name="Golyshin P.N."/>
        </authorList>
    </citation>
    <scope>NUCLEOTIDE SEQUENCE [LARGE SCALE GENOMIC DNA]</scope>
    <source>
        <strain evidence="11 12">M1</strain>
    </source>
</reference>
<dbReference type="Proteomes" id="UP001451606">
    <property type="component" value="Chromosome"/>
</dbReference>
<keyword evidence="8 9" id="KW-0119">Carbohydrate metabolism</keyword>
<dbReference type="GO" id="GO:0005978">
    <property type="term" value="P:glycogen biosynthetic process"/>
    <property type="evidence" value="ECO:0007669"/>
    <property type="project" value="UniProtKB-UniRule"/>
</dbReference>
<comment type="catalytic activity">
    <reaction evidence="1 9">
        <text>Transfers a segment of a (1-&gt;4)-alpha-D-glucan chain to a primary hydroxy group in a similar glucan chain.</text>
        <dbReference type="EC" id="2.4.1.18"/>
    </reaction>
</comment>
<protein>
    <recommendedName>
        <fullName evidence="9">1,4-alpha-glucan branching enzyme GlgB</fullName>
        <ecNumber evidence="9">2.4.1.18</ecNumber>
    </recommendedName>
    <alternativeName>
        <fullName evidence="9">1,4-alpha-D-glucan:1,4-alpha-D-glucan 6-glucosyl-transferase</fullName>
    </alternativeName>
    <alternativeName>
        <fullName evidence="9">Alpha-(1-&gt;4)-glucan branching enzyme</fullName>
    </alternativeName>
    <alternativeName>
        <fullName evidence="9">Glycogen branching enzyme</fullName>
        <shortName evidence="9">BE</shortName>
    </alternativeName>
</protein>
<feature type="domain" description="Glycosyl hydrolase family 13 catalytic" evidence="10">
    <location>
        <begin position="248"/>
        <end position="606"/>
    </location>
</feature>
<dbReference type="Pfam" id="PF00128">
    <property type="entry name" value="Alpha-amylase"/>
    <property type="match status" value="2"/>
</dbReference>
<dbReference type="SMART" id="SM00642">
    <property type="entry name" value="Aamy"/>
    <property type="match status" value="1"/>
</dbReference>
<dbReference type="SUPFAM" id="SSF81296">
    <property type="entry name" value="E set domains"/>
    <property type="match status" value="2"/>
</dbReference>
<accession>A0AAX4NE75</accession>
<keyword evidence="7 9" id="KW-0320">Glycogen biosynthesis</keyword>
<dbReference type="FunFam" id="2.60.40.10:FF:000169">
    <property type="entry name" value="1,4-alpha-glucan branching enzyme GlgB"/>
    <property type="match status" value="1"/>
</dbReference>
<dbReference type="FunFam" id="3.20.20.80:FF:000003">
    <property type="entry name" value="1,4-alpha-glucan branching enzyme GlgB"/>
    <property type="match status" value="1"/>
</dbReference>
<dbReference type="GeneID" id="95966881"/>
<dbReference type="InterPro" id="IPR017853">
    <property type="entry name" value="GH"/>
</dbReference>
<dbReference type="PIRSF" id="PIRSF000463">
    <property type="entry name" value="GlgB"/>
    <property type="match status" value="1"/>
</dbReference>
<dbReference type="GO" id="GO:0003844">
    <property type="term" value="F:1,4-alpha-glucan branching enzyme activity"/>
    <property type="evidence" value="ECO:0007669"/>
    <property type="project" value="UniProtKB-UniRule"/>
</dbReference>
<dbReference type="CDD" id="cd11322">
    <property type="entry name" value="AmyAc_Glg_BE"/>
    <property type="match status" value="1"/>
</dbReference>
<dbReference type="RefSeq" id="WP_393971591.1">
    <property type="nucleotide sequence ID" value="NZ_CP133772.1"/>
</dbReference>
<dbReference type="InterPro" id="IPR013780">
    <property type="entry name" value="Glyco_hydro_b"/>
</dbReference>
<evidence type="ECO:0000256" key="6">
    <source>
        <dbReference type="ARBA" id="ARBA00022679"/>
    </source>
</evidence>
<dbReference type="InterPro" id="IPR044143">
    <property type="entry name" value="GlgB_N_E_set_prok"/>
</dbReference>
<dbReference type="InterPro" id="IPR006407">
    <property type="entry name" value="GlgB"/>
</dbReference>
<feature type="active site" description="Proton donor" evidence="9">
    <location>
        <position position="458"/>
    </location>
</feature>
<dbReference type="SUPFAM" id="SSF51011">
    <property type="entry name" value="Glycosyl hydrolase domain"/>
    <property type="match status" value="1"/>
</dbReference>
<sequence>MNKEEFMKQIRDMDCDNPFQYLGPHTASDGKVIIRAYLPIAKRSWVIFSNDGTKIEMKMERDRFFFLETSDKKMSGGYRIAYSDESGYVNTSEDPYAFQPSLSEFDLYLFKKGELYKSYETMGSHIITINGVKGVRFIVWAPNARSVSVVGNFNHWTQGMHPMANVSQSGLWELFVPGLGENELYKFAIKSKMGGDVSERTDPYAFYTEKRPRTASIVTSLDHSWNDQGWVDGRDKQSYREMPMAIYEVHLGSWKRGPYNTFLNYREIADHLVEYVKKMGFTHIEIMPITEYPLDESWGYQVVNYYAPTSRYGDVHDFMYFMEKFHENGIGVILDWVPAHFPDDRYGLSMYDGTHLYDHADPRMGKHPDWGTRIFNYGRNEVRNFLISSALFWIDKYHVDGIRIDAVSSMLYLDYSRKPGEWIPNRYGGRENLEAIAFIRELNTKIHEYFPGIVSVAEESTAWGGVTSPVELGGLGFDYKWNMGWMHDTLGFFSSDPIYRKFDLGKLTFSMWYAFSEKYILPISHDEIVHGKGSIYQKMPGDNWQKLANIRLLFSYMFAFPGKKIIFMGNEFGQIEEWNALDQLKWDEAQQDERKKIVRMITDLAHIYGKYSEMHQLDCNHRGFEWIDFNDSNNTVISFMRMDISRDKEIIAVFNMTPVPRSHYVIGVNRKGFYKEIFNSDSEHYGGSGVGNYGGVYSNGNGSHGRPDSIEITLPPLGSVFFLREE</sequence>
<comment type="subunit">
    <text evidence="9">Monomer.</text>
</comment>
<evidence type="ECO:0000256" key="7">
    <source>
        <dbReference type="ARBA" id="ARBA00023056"/>
    </source>
</evidence>
<dbReference type="InterPro" id="IPR006048">
    <property type="entry name" value="A-amylase/branching_C"/>
</dbReference>